<proteinExistence type="predicted"/>
<keyword evidence="2" id="KW-1185">Reference proteome</keyword>
<accession>A0ABN2F4U3</accession>
<name>A0ABN2F4U3_9ACTN</name>
<organism evidence="1 2">
    <name type="scientific">Kribbella alba</name>
    <dbReference type="NCBI Taxonomy" id="190197"/>
    <lineage>
        <taxon>Bacteria</taxon>
        <taxon>Bacillati</taxon>
        <taxon>Actinomycetota</taxon>
        <taxon>Actinomycetes</taxon>
        <taxon>Propionibacteriales</taxon>
        <taxon>Kribbellaceae</taxon>
        <taxon>Kribbella</taxon>
    </lineage>
</organism>
<dbReference type="Proteomes" id="UP001501319">
    <property type="component" value="Unassembled WGS sequence"/>
</dbReference>
<comment type="caution">
    <text evidence="1">The sequence shown here is derived from an EMBL/GenBank/DDBJ whole genome shotgun (WGS) entry which is preliminary data.</text>
</comment>
<dbReference type="EMBL" id="BAAANE010000004">
    <property type="protein sequence ID" value="GAA1628099.1"/>
    <property type="molecule type" value="Genomic_DNA"/>
</dbReference>
<evidence type="ECO:0000313" key="2">
    <source>
        <dbReference type="Proteomes" id="UP001501319"/>
    </source>
</evidence>
<reference evidence="1 2" key="1">
    <citation type="journal article" date="2019" name="Int. J. Syst. Evol. Microbiol.">
        <title>The Global Catalogue of Microorganisms (GCM) 10K type strain sequencing project: providing services to taxonomists for standard genome sequencing and annotation.</title>
        <authorList>
            <consortium name="The Broad Institute Genomics Platform"/>
            <consortium name="The Broad Institute Genome Sequencing Center for Infectious Disease"/>
            <person name="Wu L."/>
            <person name="Ma J."/>
        </authorList>
    </citation>
    <scope>NUCLEOTIDE SEQUENCE [LARGE SCALE GENOMIC DNA]</scope>
    <source>
        <strain evidence="1 2">JCM 14306</strain>
    </source>
</reference>
<protein>
    <submittedName>
        <fullName evidence="1">Uncharacterized protein</fullName>
    </submittedName>
</protein>
<dbReference type="RefSeq" id="WP_344110144.1">
    <property type="nucleotide sequence ID" value="NZ_BAAANE010000004.1"/>
</dbReference>
<gene>
    <name evidence="1" type="ORF">GCM10009744_14970</name>
</gene>
<evidence type="ECO:0000313" key="1">
    <source>
        <dbReference type="EMBL" id="GAA1628099.1"/>
    </source>
</evidence>
<sequence>MNDLGTEIHLHARVFRAGCEWYADLDDQGDPQPDDPYWYGYYESQRAAIEAACARLAAFNLARATRISEQLLLRATTPA</sequence>